<dbReference type="Proteomes" id="UP000244441">
    <property type="component" value="Chromosome"/>
</dbReference>
<evidence type="ECO:0000313" key="1">
    <source>
        <dbReference type="EMBL" id="AWB67493.1"/>
    </source>
</evidence>
<gene>
    <name evidence="1" type="ORF">C2869_14055</name>
</gene>
<dbReference type="InterPro" id="IPR021070">
    <property type="entry name" value="Killing_trait_RebB"/>
</dbReference>
<evidence type="ECO:0000313" key="2">
    <source>
        <dbReference type="Proteomes" id="UP000244441"/>
    </source>
</evidence>
<sequence length="72" mass="7423">MSSSSPAETCNKLVEQYAPTIARSMLVQTAAQALANASLNATAVQQQQNLLINTNTAISSALLQAVGAAYAK</sequence>
<protein>
    <recommendedName>
        <fullName evidence="3">Killing trait domain-containing protein</fullName>
    </recommendedName>
</protein>
<accession>A0A2S0VTH8</accession>
<proteinExistence type="predicted"/>
<dbReference type="EMBL" id="CP026604">
    <property type="protein sequence ID" value="AWB67493.1"/>
    <property type="molecule type" value="Genomic_DNA"/>
</dbReference>
<name>A0A2S0VTH8_9ALTE</name>
<reference evidence="1 2" key="1">
    <citation type="submission" date="2018-01" db="EMBL/GenBank/DDBJ databases">
        <title>Genome sequence of a Cantenovulum-like bacteria.</title>
        <authorList>
            <person name="Tan W.R."/>
            <person name="Lau N.-S."/>
            <person name="Go F."/>
            <person name="Amirul A.-A.A."/>
        </authorList>
    </citation>
    <scope>NUCLEOTIDE SEQUENCE [LARGE SCALE GENOMIC DNA]</scope>
    <source>
        <strain evidence="1 2">CCB-QB4</strain>
    </source>
</reference>
<dbReference type="RefSeq" id="WP_108603540.1">
    <property type="nucleotide sequence ID" value="NZ_CP026604.1"/>
</dbReference>
<keyword evidence="2" id="KW-1185">Reference proteome</keyword>
<organism evidence="1 2">
    <name type="scientific">Saccharobesus litoralis</name>
    <dbReference type="NCBI Taxonomy" id="2172099"/>
    <lineage>
        <taxon>Bacteria</taxon>
        <taxon>Pseudomonadati</taxon>
        <taxon>Pseudomonadota</taxon>
        <taxon>Gammaproteobacteria</taxon>
        <taxon>Alteromonadales</taxon>
        <taxon>Alteromonadaceae</taxon>
        <taxon>Saccharobesus</taxon>
    </lineage>
</organism>
<dbReference type="Pfam" id="PF11747">
    <property type="entry name" value="RebB"/>
    <property type="match status" value="1"/>
</dbReference>
<dbReference type="KEGG" id="cate:C2869_14055"/>
<dbReference type="AlphaFoldDB" id="A0A2S0VTH8"/>
<evidence type="ECO:0008006" key="3">
    <source>
        <dbReference type="Google" id="ProtNLM"/>
    </source>
</evidence>